<accession>A0ABR2XNR3</accession>
<name>A0ABR2XNR3_9PEZI</name>
<organism evidence="2 3">
    <name type="scientific">Seiridium cardinale</name>
    <dbReference type="NCBI Taxonomy" id="138064"/>
    <lineage>
        <taxon>Eukaryota</taxon>
        <taxon>Fungi</taxon>
        <taxon>Dikarya</taxon>
        <taxon>Ascomycota</taxon>
        <taxon>Pezizomycotina</taxon>
        <taxon>Sordariomycetes</taxon>
        <taxon>Xylariomycetidae</taxon>
        <taxon>Amphisphaeriales</taxon>
        <taxon>Sporocadaceae</taxon>
        <taxon>Seiridium</taxon>
    </lineage>
</organism>
<dbReference type="Proteomes" id="UP001465668">
    <property type="component" value="Unassembled WGS sequence"/>
</dbReference>
<dbReference type="PANTHER" id="PTHR33112:SF16">
    <property type="entry name" value="HETEROKARYON INCOMPATIBILITY DOMAIN-CONTAINING PROTEIN"/>
    <property type="match status" value="1"/>
</dbReference>
<keyword evidence="3" id="KW-1185">Reference proteome</keyword>
<reference evidence="2 3" key="1">
    <citation type="submission" date="2024-02" db="EMBL/GenBank/DDBJ databases">
        <title>First draft genome assembly of two strains of Seiridium cardinale.</title>
        <authorList>
            <person name="Emiliani G."/>
            <person name="Scali E."/>
        </authorList>
    </citation>
    <scope>NUCLEOTIDE SEQUENCE [LARGE SCALE GENOMIC DNA]</scope>
    <source>
        <strain evidence="2 3">BM-138-000479</strain>
    </source>
</reference>
<proteinExistence type="predicted"/>
<dbReference type="EMBL" id="JARVKM010000035">
    <property type="protein sequence ID" value="KAK9775312.1"/>
    <property type="molecule type" value="Genomic_DNA"/>
</dbReference>
<evidence type="ECO:0000259" key="1">
    <source>
        <dbReference type="Pfam" id="PF06985"/>
    </source>
</evidence>
<feature type="domain" description="Heterokaryon incompatibility" evidence="1">
    <location>
        <begin position="245"/>
        <end position="397"/>
    </location>
</feature>
<comment type="caution">
    <text evidence="2">The sequence shown here is derived from an EMBL/GenBank/DDBJ whole genome shotgun (WGS) entry which is preliminary data.</text>
</comment>
<dbReference type="PANTHER" id="PTHR33112">
    <property type="entry name" value="DOMAIN PROTEIN, PUTATIVE-RELATED"/>
    <property type="match status" value="1"/>
</dbReference>
<gene>
    <name evidence="2" type="ORF">SCAR479_07988</name>
</gene>
<protein>
    <submittedName>
        <fullName evidence="2">Heterokaryon incompatibility domain-containing protein</fullName>
    </submittedName>
</protein>
<sequence>MLRPLAAATVLPRWVFAEPDSRMPEPHMEHTSSQMRVNKSPEDNLEMDIPTVCEDCVGRLQLTETQSLEERWVPSDEWDVSLHELERSASEGCAICKIHLEAVSSEGQGELLANLPEISVVASEKSVVINHMWLAKGELMMDLSDLTRLMVSDKPYDVFAYPGDPAADRISNRREKPPKTGMETINKVKDWIKHCTAGHDHARTTRCGPFAGAELPPRVIEVSGDGDASLHVKLVEPESGSLARYVALSYCWGPAQYNMLTTIEANYHQHCLEIPIAKTAQTLRDAMLVTRQLGLQYLWIDALCIIQDSDLDKDLQISKMRSIFENAFITVVAAAGENASSGFLDMPTQQNYIAFQLPYRHPEDEEGSMGTIYAIEADTKRSMKDQPINLRAWTLEERLLSRRKIIYFEDRVAWECYDISLADSGEIENMGDDMRIPARILHAGDARFTSGPFTADELEWAVHTEWLKNIEWYTTRELTRPSDKLRAVGGIAQKYQTVLQVEYLAGLWQGHVLAGLLWRRIVDNEGDSLRARPAKYRAPSWSWASIDGKIEYSWPDREEGSLEVARLGHAASIATKIKPDIVDASVQLSSPNRAFGGVVGGILIVDGMVKWVQGQLRGSTYGELGRTLSLALYSDGDRDPAVPGSIDEGFLECWPDAEGALSAGDVELCLLGLTGAAEDTTANEMYSKNTTFVIRGILLVGKSEGRFARIGLFEMWDHDFDRLLGGFKRQRLEIE</sequence>
<evidence type="ECO:0000313" key="3">
    <source>
        <dbReference type="Proteomes" id="UP001465668"/>
    </source>
</evidence>
<dbReference type="InterPro" id="IPR010730">
    <property type="entry name" value="HET"/>
</dbReference>
<dbReference type="Pfam" id="PF06985">
    <property type="entry name" value="HET"/>
    <property type="match status" value="1"/>
</dbReference>
<evidence type="ECO:0000313" key="2">
    <source>
        <dbReference type="EMBL" id="KAK9775312.1"/>
    </source>
</evidence>